<feature type="region of interest" description="Disordered" evidence="1">
    <location>
        <begin position="49"/>
        <end position="71"/>
    </location>
</feature>
<evidence type="ECO:0000313" key="2">
    <source>
        <dbReference type="EMBL" id="KAG6589487.1"/>
    </source>
</evidence>
<sequence>MAVFYPFWQSNSREMTVDSELDRIGKFPIEDDPGRIEMKLRISEFVKPRATTRERAGGRGSGQSMFNSMELESETSRASSTRLTLSLAFGISRVIVGRSIMFELWRTNNITC</sequence>
<name>A0AAV6N1N6_9ROSI</name>
<gene>
    <name evidence="2" type="ORF">SDJN03_14910</name>
</gene>
<reference evidence="2 3" key="1">
    <citation type="journal article" date="2021" name="Hortic Res">
        <title>The domestication of Cucurbita argyrosperma as revealed by the genome of its wild relative.</title>
        <authorList>
            <person name="Barrera-Redondo J."/>
            <person name="Sanchez-de la Vega G."/>
            <person name="Aguirre-Liguori J.A."/>
            <person name="Castellanos-Morales G."/>
            <person name="Gutierrez-Guerrero Y.T."/>
            <person name="Aguirre-Dugua X."/>
            <person name="Aguirre-Planter E."/>
            <person name="Tenaillon M.I."/>
            <person name="Lira-Saade R."/>
            <person name="Eguiarte L.E."/>
        </authorList>
    </citation>
    <scope>NUCLEOTIDE SEQUENCE [LARGE SCALE GENOMIC DNA]</scope>
    <source>
        <strain evidence="2">JBR-2021</strain>
    </source>
</reference>
<evidence type="ECO:0000256" key="1">
    <source>
        <dbReference type="SAM" id="MobiDB-lite"/>
    </source>
</evidence>
<accession>A0AAV6N1N6</accession>
<evidence type="ECO:0000313" key="3">
    <source>
        <dbReference type="Proteomes" id="UP000685013"/>
    </source>
</evidence>
<dbReference type="AlphaFoldDB" id="A0AAV6N1N6"/>
<protein>
    <submittedName>
        <fullName evidence="2">Uncharacterized protein</fullName>
    </submittedName>
</protein>
<dbReference type="EMBL" id="JAGKQH010000010">
    <property type="protein sequence ID" value="KAG6589487.1"/>
    <property type="molecule type" value="Genomic_DNA"/>
</dbReference>
<comment type="caution">
    <text evidence="2">The sequence shown here is derived from an EMBL/GenBank/DDBJ whole genome shotgun (WGS) entry which is preliminary data.</text>
</comment>
<feature type="non-terminal residue" evidence="2">
    <location>
        <position position="1"/>
    </location>
</feature>
<dbReference type="Proteomes" id="UP000685013">
    <property type="component" value="Chromosome 10"/>
</dbReference>
<organism evidence="2 3">
    <name type="scientific">Cucurbita argyrosperma subsp. sororia</name>
    <dbReference type="NCBI Taxonomy" id="37648"/>
    <lineage>
        <taxon>Eukaryota</taxon>
        <taxon>Viridiplantae</taxon>
        <taxon>Streptophyta</taxon>
        <taxon>Embryophyta</taxon>
        <taxon>Tracheophyta</taxon>
        <taxon>Spermatophyta</taxon>
        <taxon>Magnoliopsida</taxon>
        <taxon>eudicotyledons</taxon>
        <taxon>Gunneridae</taxon>
        <taxon>Pentapetalae</taxon>
        <taxon>rosids</taxon>
        <taxon>fabids</taxon>
        <taxon>Cucurbitales</taxon>
        <taxon>Cucurbitaceae</taxon>
        <taxon>Cucurbiteae</taxon>
        <taxon>Cucurbita</taxon>
    </lineage>
</organism>
<proteinExistence type="predicted"/>
<keyword evidence="3" id="KW-1185">Reference proteome</keyword>